<keyword evidence="2 4" id="KW-0863">Zinc-finger</keyword>
<proteinExistence type="predicted"/>
<keyword evidence="7" id="KW-1185">Reference proteome</keyword>
<keyword evidence="6" id="KW-0436">Ligase</keyword>
<gene>
    <name evidence="6" type="primary">G2e3_1</name>
    <name evidence="6" type="ORF">PTIVIO_R13128</name>
</gene>
<organism evidence="6 7">
    <name type="scientific">Ptilonorhynchus violaceus</name>
    <name type="common">Satin bowerbird</name>
    <name type="synonym">Pyrrhocorax violaceus</name>
    <dbReference type="NCBI Taxonomy" id="28724"/>
    <lineage>
        <taxon>Eukaryota</taxon>
        <taxon>Metazoa</taxon>
        <taxon>Chordata</taxon>
        <taxon>Craniata</taxon>
        <taxon>Vertebrata</taxon>
        <taxon>Euteleostomi</taxon>
        <taxon>Archelosauria</taxon>
        <taxon>Archosauria</taxon>
        <taxon>Dinosauria</taxon>
        <taxon>Saurischia</taxon>
        <taxon>Theropoda</taxon>
        <taxon>Coelurosauria</taxon>
        <taxon>Aves</taxon>
        <taxon>Neognathae</taxon>
        <taxon>Neoaves</taxon>
        <taxon>Telluraves</taxon>
        <taxon>Australaves</taxon>
        <taxon>Passeriformes</taxon>
        <taxon>Ptilonorhynchidae</taxon>
        <taxon>Ptilonorhynchus</taxon>
    </lineage>
</organism>
<accession>A0A7K6C568</accession>
<dbReference type="PANTHER" id="PTHR12420">
    <property type="entry name" value="PHD FINGER PROTEIN"/>
    <property type="match status" value="1"/>
</dbReference>
<dbReference type="InterPro" id="IPR059102">
    <property type="entry name" value="PHD_PHF7/G2E3-like"/>
</dbReference>
<name>A0A7K6C568_PTIVI</name>
<dbReference type="Pfam" id="PF26054">
    <property type="entry name" value="PHD_G2E3"/>
    <property type="match status" value="1"/>
</dbReference>
<sequence length="157" mass="17690">WNDCPQQALQACPMQDNTCSACLDTMEDKASNKSMLCHACQDACFHWHCIQRLALYAGISFQCPCCHNRDPFMMEMLTSLPKRPPSWESNQEVGPLDQRHSRCNARMCLCPGGREHYVLCSSRPWQLWLCSSCAAKGTHQQCNSLGSSTCSWECSSC</sequence>
<dbReference type="Proteomes" id="UP000584880">
    <property type="component" value="Unassembled WGS sequence"/>
</dbReference>
<protein>
    <submittedName>
        <fullName evidence="6">G2E3 ligase</fullName>
    </submittedName>
</protein>
<dbReference type="Gene3D" id="3.30.40.10">
    <property type="entry name" value="Zinc/RING finger domain, C3HC4 (zinc finger)"/>
    <property type="match status" value="1"/>
</dbReference>
<evidence type="ECO:0000313" key="6">
    <source>
        <dbReference type="EMBL" id="NWV09228.1"/>
    </source>
</evidence>
<dbReference type="AlphaFoldDB" id="A0A7K6C568"/>
<evidence type="ECO:0000313" key="7">
    <source>
        <dbReference type="Proteomes" id="UP000584880"/>
    </source>
</evidence>
<dbReference type="SUPFAM" id="SSF57903">
    <property type="entry name" value="FYVE/PHD zinc finger"/>
    <property type="match status" value="1"/>
</dbReference>
<dbReference type="InterPro" id="IPR013083">
    <property type="entry name" value="Znf_RING/FYVE/PHD"/>
</dbReference>
<keyword evidence="3" id="KW-0862">Zinc</keyword>
<evidence type="ECO:0000256" key="2">
    <source>
        <dbReference type="ARBA" id="ARBA00022771"/>
    </source>
</evidence>
<reference evidence="6 7" key="1">
    <citation type="submission" date="2019-09" db="EMBL/GenBank/DDBJ databases">
        <title>Bird 10,000 Genomes (B10K) Project - Family phase.</title>
        <authorList>
            <person name="Zhang G."/>
        </authorList>
    </citation>
    <scope>NUCLEOTIDE SEQUENCE [LARGE SCALE GENOMIC DNA]</scope>
    <source>
        <strain evidence="6">B10K-DU-012-10</strain>
        <tissue evidence="6">Blood</tissue>
    </source>
</reference>
<dbReference type="InterPro" id="IPR051188">
    <property type="entry name" value="PHD-type_Zinc_Finger"/>
</dbReference>
<dbReference type="GO" id="GO:0016874">
    <property type="term" value="F:ligase activity"/>
    <property type="evidence" value="ECO:0007669"/>
    <property type="project" value="UniProtKB-KW"/>
</dbReference>
<keyword evidence="1" id="KW-0479">Metal-binding</keyword>
<dbReference type="PROSITE" id="PS50089">
    <property type="entry name" value="ZF_RING_2"/>
    <property type="match status" value="1"/>
</dbReference>
<feature type="domain" description="RING-type" evidence="5">
    <location>
        <begin position="19"/>
        <end position="67"/>
    </location>
</feature>
<evidence type="ECO:0000256" key="3">
    <source>
        <dbReference type="ARBA" id="ARBA00022833"/>
    </source>
</evidence>
<dbReference type="GO" id="GO:0008270">
    <property type="term" value="F:zinc ion binding"/>
    <property type="evidence" value="ECO:0007669"/>
    <property type="project" value="UniProtKB-KW"/>
</dbReference>
<feature type="non-terminal residue" evidence="6">
    <location>
        <position position="1"/>
    </location>
</feature>
<evidence type="ECO:0000256" key="4">
    <source>
        <dbReference type="PROSITE-ProRule" id="PRU00175"/>
    </source>
</evidence>
<dbReference type="GO" id="GO:0005634">
    <property type="term" value="C:nucleus"/>
    <property type="evidence" value="ECO:0007669"/>
    <property type="project" value="TreeGrafter"/>
</dbReference>
<comment type="caution">
    <text evidence="6">The sequence shown here is derived from an EMBL/GenBank/DDBJ whole genome shotgun (WGS) entry which is preliminary data.</text>
</comment>
<dbReference type="InterPro" id="IPR011011">
    <property type="entry name" value="Znf_FYVE_PHD"/>
</dbReference>
<evidence type="ECO:0000259" key="5">
    <source>
        <dbReference type="PROSITE" id="PS50089"/>
    </source>
</evidence>
<dbReference type="PANTHER" id="PTHR12420:SF47">
    <property type="entry name" value="PHD FINGER PROTEIN 7"/>
    <property type="match status" value="1"/>
</dbReference>
<evidence type="ECO:0000256" key="1">
    <source>
        <dbReference type="ARBA" id="ARBA00022723"/>
    </source>
</evidence>
<feature type="non-terminal residue" evidence="6">
    <location>
        <position position="157"/>
    </location>
</feature>
<dbReference type="EMBL" id="VZRJ01007743">
    <property type="protein sequence ID" value="NWV09228.1"/>
    <property type="molecule type" value="Genomic_DNA"/>
</dbReference>
<dbReference type="InterPro" id="IPR001841">
    <property type="entry name" value="Znf_RING"/>
</dbReference>